<dbReference type="OrthoDB" id="10259131at2759"/>
<protein>
    <submittedName>
        <fullName evidence="3">Ras-related protein Rab-6.1</fullName>
    </submittedName>
</protein>
<dbReference type="InterPro" id="IPR001806">
    <property type="entry name" value="Small_GTPase"/>
</dbReference>
<accession>A0A1J4J8A1</accession>
<dbReference type="PANTHER" id="PTHR47977">
    <property type="entry name" value="RAS-RELATED PROTEIN RAB"/>
    <property type="match status" value="1"/>
</dbReference>
<dbReference type="GO" id="GO:0003924">
    <property type="term" value="F:GTPase activity"/>
    <property type="evidence" value="ECO:0007669"/>
    <property type="project" value="InterPro"/>
</dbReference>
<dbReference type="PROSITE" id="PS51421">
    <property type="entry name" value="RAS"/>
    <property type="match status" value="1"/>
</dbReference>
<dbReference type="SMART" id="SM00174">
    <property type="entry name" value="RHO"/>
    <property type="match status" value="1"/>
</dbReference>
<keyword evidence="4" id="KW-1185">Reference proteome</keyword>
<keyword evidence="2" id="KW-0342">GTP-binding</keyword>
<dbReference type="InterPro" id="IPR027417">
    <property type="entry name" value="P-loop_NTPase"/>
</dbReference>
<dbReference type="PROSITE" id="PS51420">
    <property type="entry name" value="RHO"/>
    <property type="match status" value="1"/>
</dbReference>
<gene>
    <name evidence="3" type="ORF">TRFO_11614</name>
</gene>
<comment type="caution">
    <text evidence="3">The sequence shown here is derived from an EMBL/GenBank/DDBJ whole genome shotgun (WGS) entry which is preliminary data.</text>
</comment>
<organism evidence="3 4">
    <name type="scientific">Tritrichomonas foetus</name>
    <dbReference type="NCBI Taxonomy" id="1144522"/>
    <lineage>
        <taxon>Eukaryota</taxon>
        <taxon>Metamonada</taxon>
        <taxon>Parabasalia</taxon>
        <taxon>Tritrichomonadida</taxon>
        <taxon>Tritrichomonadidae</taxon>
        <taxon>Tritrichomonas</taxon>
    </lineage>
</organism>
<dbReference type="FunFam" id="3.40.50.300:FF:001204">
    <property type="entry name" value="Small GTP-binding protein, putative"/>
    <property type="match status" value="1"/>
</dbReference>
<proteinExistence type="predicted"/>
<dbReference type="EMBL" id="MLAK01001382">
    <property type="protein sequence ID" value="OHS93629.1"/>
    <property type="molecule type" value="Genomic_DNA"/>
</dbReference>
<dbReference type="RefSeq" id="XP_068346766.1">
    <property type="nucleotide sequence ID" value="XM_068496134.1"/>
</dbReference>
<sequence>MSKSPIFSQAAYSLTKFQNIKVVFVGESTVGKTSIINIANTGEFLETTPTVGACFLVNTYQINGRQIKLNLWDTAGQERYRSLTPIYFRDMDVGVLVYSIDNIESFNEIKKWHESIMNELNHKPELYLVGNKSDLEDVRVVSYEMGEKMANEINAKFFELSAKTDKKGVRKMIYTVAEEIAIRIDSLMVANNPPIERQKSPQQDGCCD</sequence>
<dbReference type="NCBIfam" id="TIGR00231">
    <property type="entry name" value="small_GTP"/>
    <property type="match status" value="1"/>
</dbReference>
<dbReference type="Gene3D" id="3.40.50.300">
    <property type="entry name" value="P-loop containing nucleotide triphosphate hydrolases"/>
    <property type="match status" value="1"/>
</dbReference>
<evidence type="ECO:0000313" key="4">
    <source>
        <dbReference type="Proteomes" id="UP000179807"/>
    </source>
</evidence>
<dbReference type="CDD" id="cd00154">
    <property type="entry name" value="Rab"/>
    <property type="match status" value="1"/>
</dbReference>
<reference evidence="3" key="1">
    <citation type="submission" date="2016-10" db="EMBL/GenBank/DDBJ databases">
        <authorList>
            <person name="Benchimol M."/>
            <person name="Almeida L.G."/>
            <person name="Vasconcelos A.T."/>
            <person name="Perreira-Neves A."/>
            <person name="Rosa I.A."/>
            <person name="Tasca T."/>
            <person name="Bogo M.R."/>
            <person name="de Souza W."/>
        </authorList>
    </citation>
    <scope>NUCLEOTIDE SEQUENCE [LARGE SCALE GENOMIC DNA]</scope>
    <source>
        <strain evidence="3">K</strain>
    </source>
</reference>
<keyword evidence="1" id="KW-0547">Nucleotide-binding</keyword>
<dbReference type="SMART" id="SM00176">
    <property type="entry name" value="RAN"/>
    <property type="match status" value="1"/>
</dbReference>
<dbReference type="SMART" id="SM00173">
    <property type="entry name" value="RAS"/>
    <property type="match status" value="1"/>
</dbReference>
<dbReference type="SMART" id="SM00175">
    <property type="entry name" value="RAB"/>
    <property type="match status" value="1"/>
</dbReference>
<dbReference type="GO" id="GO:0005525">
    <property type="term" value="F:GTP binding"/>
    <property type="evidence" value="ECO:0007669"/>
    <property type="project" value="UniProtKB-KW"/>
</dbReference>
<dbReference type="PROSITE" id="PS51419">
    <property type="entry name" value="RAB"/>
    <property type="match status" value="1"/>
</dbReference>
<dbReference type="GeneID" id="94830838"/>
<dbReference type="Pfam" id="PF00071">
    <property type="entry name" value="Ras"/>
    <property type="match status" value="1"/>
</dbReference>
<dbReference type="VEuPathDB" id="TrichDB:TRFO_11614"/>
<evidence type="ECO:0000256" key="2">
    <source>
        <dbReference type="ARBA" id="ARBA00023134"/>
    </source>
</evidence>
<dbReference type="AlphaFoldDB" id="A0A1J4J8A1"/>
<dbReference type="InterPro" id="IPR005225">
    <property type="entry name" value="Small_GTP-bd"/>
</dbReference>
<evidence type="ECO:0000313" key="3">
    <source>
        <dbReference type="EMBL" id="OHS93629.1"/>
    </source>
</evidence>
<dbReference type="Proteomes" id="UP000179807">
    <property type="component" value="Unassembled WGS sequence"/>
</dbReference>
<dbReference type="SMART" id="SM00177">
    <property type="entry name" value="ARF"/>
    <property type="match status" value="1"/>
</dbReference>
<dbReference type="InterPro" id="IPR050227">
    <property type="entry name" value="Rab"/>
</dbReference>
<dbReference type="SUPFAM" id="SSF52540">
    <property type="entry name" value="P-loop containing nucleoside triphosphate hydrolases"/>
    <property type="match status" value="1"/>
</dbReference>
<dbReference type="PRINTS" id="PR00449">
    <property type="entry name" value="RASTRNSFRMNG"/>
</dbReference>
<name>A0A1J4J8A1_9EUKA</name>
<evidence type="ECO:0000256" key="1">
    <source>
        <dbReference type="ARBA" id="ARBA00022741"/>
    </source>
</evidence>